<dbReference type="GO" id="GO:0003676">
    <property type="term" value="F:nucleic acid binding"/>
    <property type="evidence" value="ECO:0007669"/>
    <property type="project" value="InterPro"/>
</dbReference>
<dbReference type="Gene3D" id="3.30.420.10">
    <property type="entry name" value="Ribonuclease H-like superfamily/Ribonuclease H"/>
    <property type="match status" value="1"/>
</dbReference>
<name>A0A9P1DWG5_9DINO</name>
<dbReference type="InterPro" id="IPR036397">
    <property type="entry name" value="RNaseH_sf"/>
</dbReference>
<reference evidence="6 7" key="2">
    <citation type="submission" date="2024-05" db="EMBL/GenBank/DDBJ databases">
        <authorList>
            <person name="Chen Y."/>
            <person name="Shah S."/>
            <person name="Dougan E. K."/>
            <person name="Thang M."/>
            <person name="Chan C."/>
        </authorList>
    </citation>
    <scope>NUCLEOTIDE SEQUENCE [LARGE SCALE GENOMIC DNA]</scope>
</reference>
<feature type="coiled-coil region" evidence="1">
    <location>
        <begin position="2504"/>
        <end position="2531"/>
    </location>
</feature>
<keyword evidence="3" id="KW-1133">Transmembrane helix</keyword>
<gene>
    <name evidence="5" type="ORF">C1SCF055_LOCUS41958</name>
</gene>
<feature type="transmembrane region" description="Helical" evidence="3">
    <location>
        <begin position="2461"/>
        <end position="2481"/>
    </location>
</feature>
<comment type="caution">
    <text evidence="5">The sequence shown here is derived from an EMBL/GenBank/DDBJ whole genome shotgun (WGS) entry which is preliminary data.</text>
</comment>
<evidence type="ECO:0000313" key="5">
    <source>
        <dbReference type="EMBL" id="CAI4017303.1"/>
    </source>
</evidence>
<dbReference type="Proteomes" id="UP001152797">
    <property type="component" value="Unassembled WGS sequence"/>
</dbReference>
<keyword evidence="1" id="KW-0175">Coiled coil</keyword>
<sequence length="2896" mass="327731">MTLRLADPTGHVDVGDAALVRLSVDEVHDPTTGALLQAAIPSGVQALLHALKSAFGEAEQLQATRALELFFEFKRGKLPIPEWSVQWELNYEEAALHAGLEVNPVAKTYLYLKSSQLGQKAIDDLLLQAHADMRRFEEIRTLLLRMAHPHADQPGVLYEEAGHQAYYGDDAESTSWSTVTDPRHEEWHDDDLYAWYEDWYDGDGNYYEDYLYDQEEWPDSWYESGFDEEGPAEQADGDPTESNANDETFYKGKGKSRASTMGLGCSTCGSKWHNTHSCPLNDQSKGKNKGYGKSKGYGKGHGKGFGKPFRKGFNKGKGYGKKGKSYSKKGYGKRGFWSEELPRGYQDYYGGSYLMNFKDSPKNTMAASSSSTPMQNVIKLDSPQKEELLTGKKVRFEDKIQTTEADEKVNKTLNFPEIATENHDLYHVVRGQRVCGLLVDPGAASGLVGTETLRELMEAIPQADHHKITWGPSTTSVTGISGQSDSTLARISLPIDINNDAPASYTADLIGGQGSLCPALLPSTSLRQMRSAVFTEWFDNGDGMMACSPNGLRLDHPDANLVIMRIVLTESGHYIIPINQQSEYDISDDDKINIKKMLQGNSKPYQTTTLEQTGNNIDDTENLLNGDKNQIPCDSQDKLQFATDEAAGNLSSLGKTTTSTTMSPPRSMLVTSFLGIEDGKLRYLQKMYKAIPEEFYSKQKEVPVTPCNARSWAKKQKGKKFHFWEWCSGSGRLSLLALLSGLCVLFPIDYRYGWDLGLPEHQRIIYEVEPDIGGGPDVLFYSPTCRPWSISSTKRDLDQTQRERAAEMPTIDYIKKKFKRRSKEKQGNVLEQPWSSALWSQLEDLPGERFRTDQCRYRAQDEEGNPILKPTGFQADFHLRQAVSRCNGHHGRKHGWLQGAVAGMNRTTMAAVYPEQLCRALIRDVKKFLSYKNTVEDYYKCQRCSMGRAATADMEHSFLPGECRYGKWPEGEGPRERKRLEREQQDQDNIFENFRKEALRNPKVMQGKLAAHPSISFDSEQTAILKMCIINLLSSAVDKFDKTEKKKDDQSYVHWLEDPTSLGWLQRILKDYMRVQGAMACLQPWSTPTPEPQLSVDEAPLRLLLRGSIESWKIGQVEDLRTLSLSQWHEPIELDEDWLIAFFGADPEGEPTTSSSASSIKAIKDKDADDDPGGELALLPQPELEEEAAEEPAHHPGSLRPIFDFRRVFARLPRLAGTDDITAKRLILGLHERLWHAGTQDVKNILIRYGMPHAVWRLTGDAVSSCRICRKFSRAGRRPQFKGANLSMQFNEMVQADLYNYDGETFLLVIDEATRYKVATKCESRELKHILGALMRCWIRYFGPMRTLVSDQETALMTVHAGVELQRLGIARQPGGTTSKLQGQQHTATGLVEKHIDLTKLTMAKIQAEAARWGLEIEGEELACEACMAANTIFNVGGYSPVTMLFGVLPRGYLEPEEPLQGDEVSPDESAFERSLRLRQVALQASQAAILESRISRANRSRPQRLPVEEMIPGTTKVELFRDDGGGYGWRGPATVLQINEAAGTAIVEFQQRPYLVGLRHLRPLRETYLQFLNEASTTTSKEAEQALLRMKMIVEDCTPYKPNTMGEILKIENGENKMLRFPKEDSDTVNQMLKDAKTFLDFHYKHVAFHGVCFGKGMKTILVPKFSKGTLITWSEGIVGIAVTEHNVDSNIHIKELFVKNIDKLCHLYLYGYVQYQTEDSWSTARISRPPVVKDQPDQPDDDSMSTTSSPEPQPEEERSLKRGGPETRTVTLAPELKRQKLHMSSLWWMLQRPKKIRLPPDDIWFEDQHRWTQKKLLSLPAQHDQVPQRPLLHMHCRTEADLRIYLSDGAIYRVDEDTDVLDEAKVLQHWPDFEASDKAELKQFIDEKVFRKVPLDELPQGTALVDATWVRKFKRTANKTLKAKSRLCARGFLDPQKEELPTRSTTATRLSQRLVLSVAATHSFSVRSWDVSGAFLKGLTFKRIQEILQKKGIAVPDRKVAIIPPPNVWRHLAEFDPQFFVAEGDENRWALLCEKPSYGLVDAPLAWQLSLFETLEEGGCCQSLLDENMWHKKCPKTGKLQGVLTTHVDDIAVAATDQFLTEQYKFLSDRFGKISEEKPPFQHCGARYSQTGSTFQIDQQEFIDSMKIMDLKDLGTDMNRLLNPKETSMFRSVLGGLLWITATRLDLVAEIGVLQSRVTKATVQDMHMANGIVKKAKMIQYKGLGITFKHFSTSTPWRLVAVHDASSASKGRAYSQEGIMILLMKDHLNLDLRVHSITGLEVSEEMFGGEAHILFAHGARAKRISYSTSHSETLAAISGLETASLVALRLAELLSPIKKPSLQQLAALQEAGVPFLPVDAMTDCKDLYSLTTGRTALPQDKSQRVYILAHREDDLVEGDEKWIHHLMTPNDIKMVQHYTNYIQTYDIIELYTMDFLYKLLAFGEQCPVEEGEEFNTQKVIIYVMTAICIVMSIAIFHLWQCVKRMAMFLNEETIRMVQPLSRADLVNRMMAAENNVLELQIQLNDNMRDIDILYRTLRRRAGPHPEEPSANRPRHRDRRPAEAEPEGELGSREQEPEIERAFNETASRSRDGGSDEERGEDSGRGPSEMMDNASIDEVTHDMDEHQRRHRRMRNRLHIMHVEANNMEVYLYTLVQQHGPDYVVPMLDIMNLYEEHAPSIEAPGDYRAQENFMHQQLPDGTWRFMLNEFSEEFGDNENHFVSQLGLYGFRNRRIILRENEDLTTREREDQAAPAVPSALDADIASIRAMYGSPWLGSVDLDRAARRGNGWLSVAILTRLSAIAKFVCKAACAPSLYVAYCFLGWNQFKPQLFASVLIMTISIVLYAKESIELLLRFVRLRLGCAAPEKKSESHLWTAGYSKPGKPRRLEGVKEAP</sequence>
<feature type="transmembrane region" description="Helical" evidence="3">
    <location>
        <begin position="2806"/>
        <end position="2825"/>
    </location>
</feature>
<dbReference type="EMBL" id="CAMXCT010006628">
    <property type="protein sequence ID" value="CAI4017303.1"/>
    <property type="molecule type" value="Genomic_DNA"/>
</dbReference>
<dbReference type="EMBL" id="CAMXCT030006628">
    <property type="protein sequence ID" value="CAL4804615.1"/>
    <property type="molecule type" value="Genomic_DNA"/>
</dbReference>
<feature type="region of interest" description="Disordered" evidence="2">
    <location>
        <begin position="1149"/>
        <end position="1177"/>
    </location>
</feature>
<dbReference type="InterPro" id="IPR001584">
    <property type="entry name" value="Integrase_cat-core"/>
</dbReference>
<protein>
    <submittedName>
        <fullName evidence="6">Retrovirus-related Pol polyprotein from transposon RE1 (Retro element 1) (AtRE1)</fullName>
    </submittedName>
</protein>
<keyword evidence="7" id="KW-1185">Reference proteome</keyword>
<feature type="region of interest" description="Disordered" evidence="2">
    <location>
        <begin position="2541"/>
        <end position="2615"/>
    </location>
</feature>
<feature type="compositionally biased region" description="Basic and acidic residues" evidence="2">
    <location>
        <begin position="2571"/>
        <end position="2605"/>
    </location>
</feature>
<feature type="region of interest" description="Disordered" evidence="2">
    <location>
        <begin position="279"/>
        <end position="329"/>
    </location>
</feature>
<accession>A0A9P1DWG5</accession>
<evidence type="ECO:0000256" key="3">
    <source>
        <dbReference type="SAM" id="Phobius"/>
    </source>
</evidence>
<evidence type="ECO:0000256" key="1">
    <source>
        <dbReference type="SAM" id="Coils"/>
    </source>
</evidence>
<evidence type="ECO:0000259" key="4">
    <source>
        <dbReference type="PROSITE" id="PS50994"/>
    </source>
</evidence>
<dbReference type="PROSITE" id="PS50994">
    <property type="entry name" value="INTEGRASE"/>
    <property type="match status" value="1"/>
</dbReference>
<feature type="region of interest" description="Disordered" evidence="2">
    <location>
        <begin position="1728"/>
        <end position="1771"/>
    </location>
</feature>
<feature type="compositionally biased region" description="Acidic residues" evidence="2">
    <location>
        <begin position="225"/>
        <end position="239"/>
    </location>
</feature>
<evidence type="ECO:0000256" key="2">
    <source>
        <dbReference type="SAM" id="MobiDB-lite"/>
    </source>
</evidence>
<keyword evidence="3" id="KW-0472">Membrane</keyword>
<proteinExistence type="predicted"/>
<feature type="transmembrane region" description="Helical" evidence="3">
    <location>
        <begin position="2831"/>
        <end position="2847"/>
    </location>
</feature>
<feature type="compositionally biased region" description="Basic residues" evidence="2">
    <location>
        <begin position="286"/>
        <end position="329"/>
    </location>
</feature>
<feature type="domain" description="Integrase catalytic" evidence="4">
    <location>
        <begin position="1275"/>
        <end position="1458"/>
    </location>
</feature>
<feature type="region of interest" description="Disordered" evidence="2">
    <location>
        <begin position="2877"/>
        <end position="2896"/>
    </location>
</feature>
<dbReference type="OrthoDB" id="654344at2759"/>
<feature type="compositionally biased region" description="Basic and acidic residues" evidence="2">
    <location>
        <begin position="2887"/>
        <end position="2896"/>
    </location>
</feature>
<dbReference type="EMBL" id="CAMXCT020006628">
    <property type="protein sequence ID" value="CAL1170678.1"/>
    <property type="molecule type" value="Genomic_DNA"/>
</dbReference>
<organism evidence="5">
    <name type="scientific">Cladocopium goreaui</name>
    <dbReference type="NCBI Taxonomy" id="2562237"/>
    <lineage>
        <taxon>Eukaryota</taxon>
        <taxon>Sar</taxon>
        <taxon>Alveolata</taxon>
        <taxon>Dinophyceae</taxon>
        <taxon>Suessiales</taxon>
        <taxon>Symbiodiniaceae</taxon>
        <taxon>Cladocopium</taxon>
    </lineage>
</organism>
<dbReference type="GO" id="GO:0015074">
    <property type="term" value="P:DNA integration"/>
    <property type="evidence" value="ECO:0007669"/>
    <property type="project" value="InterPro"/>
</dbReference>
<keyword evidence="3" id="KW-0812">Transmembrane</keyword>
<feature type="compositionally biased region" description="Basic and acidic residues" evidence="2">
    <location>
        <begin position="1757"/>
        <end position="1767"/>
    </location>
</feature>
<feature type="region of interest" description="Disordered" evidence="2">
    <location>
        <begin position="222"/>
        <end position="258"/>
    </location>
</feature>
<evidence type="ECO:0000313" key="7">
    <source>
        <dbReference type="Proteomes" id="UP001152797"/>
    </source>
</evidence>
<evidence type="ECO:0000313" key="6">
    <source>
        <dbReference type="EMBL" id="CAL4804615.1"/>
    </source>
</evidence>
<reference evidence="5" key="1">
    <citation type="submission" date="2022-10" db="EMBL/GenBank/DDBJ databases">
        <authorList>
            <person name="Chen Y."/>
            <person name="Dougan E. K."/>
            <person name="Chan C."/>
            <person name="Rhodes N."/>
            <person name="Thang M."/>
        </authorList>
    </citation>
    <scope>NUCLEOTIDE SEQUENCE</scope>
</reference>